<gene>
    <name evidence="1" type="ORF">HCUR_00566</name>
</gene>
<proteinExistence type="predicted"/>
<accession>A0A2S5R9M6</accession>
<keyword evidence="2" id="KW-1185">Reference proteome</keyword>
<comment type="caution">
    <text evidence="1">The sequence shown here is derived from an EMBL/GenBank/DDBJ whole genome shotgun (WGS) entry which is preliminary data.</text>
</comment>
<organism evidence="1 2">
    <name type="scientific">Holospora curviuscula</name>
    <dbReference type="NCBI Taxonomy" id="1082868"/>
    <lineage>
        <taxon>Bacteria</taxon>
        <taxon>Pseudomonadati</taxon>
        <taxon>Pseudomonadota</taxon>
        <taxon>Alphaproteobacteria</taxon>
        <taxon>Holosporales</taxon>
        <taxon>Holosporaceae</taxon>
        <taxon>Holospora</taxon>
    </lineage>
</organism>
<reference evidence="1 2" key="1">
    <citation type="submission" date="2017-11" db="EMBL/GenBank/DDBJ databases">
        <title>Comparative genomic analysis of Holospora spp., intranuclear symbionts of paramecia.</title>
        <authorList>
            <person name="Garushyants S.K."/>
            <person name="Beliavskaya A."/>
            <person name="Malko D.B."/>
            <person name="Logacheva M.D."/>
            <person name="Rautian M.S."/>
            <person name="Gelfand M.S."/>
        </authorList>
    </citation>
    <scope>NUCLEOTIDE SEQUENCE [LARGE SCALE GENOMIC DNA]</scope>
    <source>
        <strain evidence="2">02AZ16</strain>
    </source>
</reference>
<dbReference type="EMBL" id="PHHC01000079">
    <property type="protein sequence ID" value="PPE04031.1"/>
    <property type="molecule type" value="Genomic_DNA"/>
</dbReference>
<evidence type="ECO:0000313" key="2">
    <source>
        <dbReference type="Proteomes" id="UP000239425"/>
    </source>
</evidence>
<protein>
    <submittedName>
        <fullName evidence="1">Uncharacterized protein</fullName>
    </submittedName>
</protein>
<sequence length="68" mass="7984">MAPKVEPIKAYTIWFTFPNSVFRHNAALLQNTRGFLTYHGKLHVYQLFWFIHRAFGTIEMFSLDPPLG</sequence>
<dbReference type="Proteomes" id="UP000239425">
    <property type="component" value="Unassembled WGS sequence"/>
</dbReference>
<dbReference type="AlphaFoldDB" id="A0A2S5R9M6"/>
<name>A0A2S5R9M6_9PROT</name>
<evidence type="ECO:0000313" key="1">
    <source>
        <dbReference type="EMBL" id="PPE04031.1"/>
    </source>
</evidence>